<proteinExistence type="predicted"/>
<gene>
    <name evidence="1" type="ORF">A3Q56_05310</name>
</gene>
<evidence type="ECO:0000313" key="2">
    <source>
        <dbReference type="Proteomes" id="UP000078046"/>
    </source>
</evidence>
<evidence type="ECO:0000313" key="1">
    <source>
        <dbReference type="EMBL" id="OAF66975.1"/>
    </source>
</evidence>
<dbReference type="AlphaFoldDB" id="A0A177AY97"/>
<sequence length="100" mass="11644">MILPNALNNWNKLTELIELDINYEEYINIEENISSMMMNNSEIIDSINFESTLTKEEIKDQPPATKKQKDAVNLIYRELNRIGVPYSIYNDLAAVKSYLE</sequence>
<protein>
    <submittedName>
        <fullName evidence="1">Uncharacterized protein</fullName>
    </submittedName>
</protein>
<keyword evidence="2" id="KW-1185">Reference proteome</keyword>
<accession>A0A177AY97</accession>
<reference evidence="1 2" key="1">
    <citation type="submission" date="2016-04" db="EMBL/GenBank/DDBJ databases">
        <title>The genome of Intoshia linei affirms orthonectids as highly simplified spiralians.</title>
        <authorList>
            <person name="Mikhailov K.V."/>
            <person name="Slusarev G.S."/>
            <person name="Nikitin M.A."/>
            <person name="Logacheva M.D."/>
            <person name="Penin A."/>
            <person name="Aleoshin V."/>
            <person name="Panchin Y.V."/>
        </authorList>
    </citation>
    <scope>NUCLEOTIDE SEQUENCE [LARGE SCALE GENOMIC DNA]</scope>
    <source>
        <strain evidence="1">Intl2013</strain>
        <tissue evidence="1">Whole animal</tissue>
    </source>
</reference>
<dbReference type="EMBL" id="LWCA01000779">
    <property type="protein sequence ID" value="OAF66975.1"/>
    <property type="molecule type" value="Genomic_DNA"/>
</dbReference>
<dbReference type="Proteomes" id="UP000078046">
    <property type="component" value="Unassembled WGS sequence"/>
</dbReference>
<name>A0A177AY97_9BILA</name>
<comment type="caution">
    <text evidence="1">The sequence shown here is derived from an EMBL/GenBank/DDBJ whole genome shotgun (WGS) entry which is preliminary data.</text>
</comment>
<organism evidence="1 2">
    <name type="scientific">Intoshia linei</name>
    <dbReference type="NCBI Taxonomy" id="1819745"/>
    <lineage>
        <taxon>Eukaryota</taxon>
        <taxon>Metazoa</taxon>
        <taxon>Spiralia</taxon>
        <taxon>Lophotrochozoa</taxon>
        <taxon>Mesozoa</taxon>
        <taxon>Orthonectida</taxon>
        <taxon>Rhopaluridae</taxon>
        <taxon>Intoshia</taxon>
    </lineage>
</organism>